<keyword evidence="3" id="KW-1185">Reference proteome</keyword>
<sequence>MASVDLKDAYYSVPLVDEQRKYTKFMWNNELFQYTCLVMGLACSPRKFTKLMKPVFSDLRKAGCINVPYIDDVYLQGDSQYECWENIKTTVDKLQKLGFIINIEKSVFIPKQEMVFLGFILNSKEMTVRLPREKVHNIQALCRKMRFSDEVEILQVSQLLGLMVASFPGVEYGSLYYRRLENDKVDALKLSRGNYKAKMKIKDDTKMDLDWWIQNLPKSDKKINHGNPDFVLRTDASNEGWGAECRNITTGGRWNEQELILHINEQELTAVLFALKSLCRDMTNVHIQILSDNTTTVCYINAMGGSHSRTCNDIARTVWLWCLERNIWVSAAHIPGSENVIADKCSRVFNDQTEWMLDIKIFDTISKLWGPFQIDMFASRLNKQMPKYVSWKPDPEAQYVDAFSFCWKQIYFYAFPPFSVISRVVQKIQEEKAEGVMVVPIWPTQTWYTSLMELLVESPRVIQNSPKYLKLPHSDKKHPLKMTLMVCRVCGENSRTKEFREKCYRLLKNLGGDQPEANIQCILRSGRASVVKGVPVYFSHL</sequence>
<dbReference type="PROSITE" id="PS50878">
    <property type="entry name" value="RT_POL"/>
    <property type="match status" value="1"/>
</dbReference>
<proteinExistence type="predicted"/>
<feature type="domain" description="Reverse transcriptase" evidence="1">
    <location>
        <begin position="1"/>
        <end position="121"/>
    </location>
</feature>
<gene>
    <name evidence="2" type="ORF">FSP39_005058</name>
</gene>
<evidence type="ECO:0000259" key="1">
    <source>
        <dbReference type="PROSITE" id="PS50878"/>
    </source>
</evidence>
<name>A0AA89BQM2_PINIB</name>
<dbReference type="CDD" id="cd09275">
    <property type="entry name" value="RNase_HI_RT_DIRS1"/>
    <property type="match status" value="1"/>
</dbReference>
<protein>
    <recommendedName>
        <fullName evidence="1">Reverse transcriptase domain-containing protein</fullName>
    </recommendedName>
</protein>
<dbReference type="CDD" id="cd03714">
    <property type="entry name" value="RT_DIRS1"/>
    <property type="match status" value="1"/>
</dbReference>
<dbReference type="Gene3D" id="3.30.70.270">
    <property type="match status" value="1"/>
</dbReference>
<dbReference type="SUPFAM" id="SSF56672">
    <property type="entry name" value="DNA/RNA polymerases"/>
    <property type="match status" value="1"/>
</dbReference>
<dbReference type="PANTHER" id="PTHR33050:SF7">
    <property type="entry name" value="RIBONUCLEASE H"/>
    <property type="match status" value="1"/>
</dbReference>
<organism evidence="2 3">
    <name type="scientific">Pinctada imbricata</name>
    <name type="common">Atlantic pearl-oyster</name>
    <name type="synonym">Pinctada martensii</name>
    <dbReference type="NCBI Taxonomy" id="66713"/>
    <lineage>
        <taxon>Eukaryota</taxon>
        <taxon>Metazoa</taxon>
        <taxon>Spiralia</taxon>
        <taxon>Lophotrochozoa</taxon>
        <taxon>Mollusca</taxon>
        <taxon>Bivalvia</taxon>
        <taxon>Autobranchia</taxon>
        <taxon>Pteriomorphia</taxon>
        <taxon>Pterioida</taxon>
        <taxon>Pterioidea</taxon>
        <taxon>Pteriidae</taxon>
        <taxon>Pinctada</taxon>
    </lineage>
</organism>
<evidence type="ECO:0000313" key="2">
    <source>
        <dbReference type="EMBL" id="KAK3083904.1"/>
    </source>
</evidence>
<reference evidence="2" key="1">
    <citation type="submission" date="2019-08" db="EMBL/GenBank/DDBJ databases">
        <title>The improved chromosome-level genome for the pearl oyster Pinctada fucata martensii using PacBio sequencing and Hi-C.</title>
        <authorList>
            <person name="Zheng Z."/>
        </authorList>
    </citation>
    <scope>NUCLEOTIDE SEQUENCE</scope>
    <source>
        <strain evidence="2">ZZ-2019</strain>
        <tissue evidence="2">Adductor muscle</tissue>
    </source>
</reference>
<dbReference type="InterPro" id="IPR000477">
    <property type="entry name" value="RT_dom"/>
</dbReference>
<evidence type="ECO:0000313" key="3">
    <source>
        <dbReference type="Proteomes" id="UP001186944"/>
    </source>
</evidence>
<comment type="caution">
    <text evidence="2">The sequence shown here is derived from an EMBL/GenBank/DDBJ whole genome shotgun (WGS) entry which is preliminary data.</text>
</comment>
<dbReference type="AlphaFoldDB" id="A0AA89BQM2"/>
<dbReference type="Gene3D" id="3.10.10.10">
    <property type="entry name" value="HIV Type 1 Reverse Transcriptase, subunit A, domain 1"/>
    <property type="match status" value="1"/>
</dbReference>
<dbReference type="Proteomes" id="UP001186944">
    <property type="component" value="Unassembled WGS sequence"/>
</dbReference>
<dbReference type="EMBL" id="VSWD01000013">
    <property type="protein sequence ID" value="KAK3083904.1"/>
    <property type="molecule type" value="Genomic_DNA"/>
</dbReference>
<dbReference type="Pfam" id="PF00078">
    <property type="entry name" value="RVT_1"/>
    <property type="match status" value="1"/>
</dbReference>
<accession>A0AA89BQM2</accession>
<dbReference type="InterPro" id="IPR043128">
    <property type="entry name" value="Rev_trsase/Diguanyl_cyclase"/>
</dbReference>
<dbReference type="PANTHER" id="PTHR33050">
    <property type="entry name" value="REVERSE TRANSCRIPTASE DOMAIN-CONTAINING PROTEIN"/>
    <property type="match status" value="1"/>
</dbReference>
<dbReference type="InterPro" id="IPR043502">
    <property type="entry name" value="DNA/RNA_pol_sf"/>
</dbReference>
<dbReference type="InterPro" id="IPR052055">
    <property type="entry name" value="Hepadnavirus_pol/RT"/>
</dbReference>